<dbReference type="Proteomes" id="UP001222434">
    <property type="component" value="Unassembled WGS sequence"/>
</dbReference>
<dbReference type="SMART" id="SM00530">
    <property type="entry name" value="HTH_XRE"/>
    <property type="match status" value="1"/>
</dbReference>
<feature type="domain" description="HTH cro/C1-type" evidence="1">
    <location>
        <begin position="4"/>
        <end position="63"/>
    </location>
</feature>
<dbReference type="EMBL" id="JAILSO010000011">
    <property type="protein sequence ID" value="MDE1477580.1"/>
    <property type="molecule type" value="Genomic_DNA"/>
</dbReference>
<dbReference type="SUPFAM" id="SSF47413">
    <property type="entry name" value="lambda repressor-like DNA-binding domains"/>
    <property type="match status" value="1"/>
</dbReference>
<sequence>MNKISLARKQAGLTQQQLAVLLGWKQSRIGNYEAGTRIPNIDSCRRIVAVLNAQGVPCSLDSVFSLIECGE</sequence>
<evidence type="ECO:0000259" key="1">
    <source>
        <dbReference type="PROSITE" id="PS50943"/>
    </source>
</evidence>
<name>A0AAJ1MY38_XENBV</name>
<protein>
    <submittedName>
        <fullName evidence="2">Helix-turn-helix domain-containing protein</fullName>
    </submittedName>
</protein>
<accession>A0AAJ1MY38</accession>
<evidence type="ECO:0000313" key="3">
    <source>
        <dbReference type="Proteomes" id="UP001222434"/>
    </source>
</evidence>
<dbReference type="InterPro" id="IPR010982">
    <property type="entry name" value="Lambda_DNA-bd_dom_sf"/>
</dbReference>
<reference evidence="2" key="2">
    <citation type="journal article" date="2022" name="J. Evol. Biol.">
        <title>Pre- and post-association barriers to host switching in sympatric mutualists.</title>
        <authorList>
            <person name="Dinges Z.M."/>
            <person name="Phillips R.K."/>
            <person name="Lively C.M."/>
            <person name="Bashey F."/>
        </authorList>
    </citation>
    <scope>NUCLEOTIDE SEQUENCE</scope>
    <source>
        <strain evidence="2">MC_266_E_2016</strain>
    </source>
</reference>
<organism evidence="2 3">
    <name type="scientific">Xenorhabdus bovienii</name>
    <name type="common">Xenorhabdus nematophila subsp. bovienii</name>
    <dbReference type="NCBI Taxonomy" id="40576"/>
    <lineage>
        <taxon>Bacteria</taxon>
        <taxon>Pseudomonadati</taxon>
        <taxon>Pseudomonadota</taxon>
        <taxon>Gammaproteobacteria</taxon>
        <taxon>Enterobacterales</taxon>
        <taxon>Morganellaceae</taxon>
        <taxon>Xenorhabdus</taxon>
    </lineage>
</organism>
<reference evidence="2" key="1">
    <citation type="submission" date="2021-08" db="EMBL/GenBank/DDBJ databases">
        <authorList>
            <person name="Papudeshi B."/>
            <person name="Bashey-Visser F."/>
        </authorList>
    </citation>
    <scope>NUCLEOTIDE SEQUENCE</scope>
    <source>
        <strain evidence="2">MC_266_E_2016</strain>
    </source>
</reference>
<dbReference type="Pfam" id="PF01381">
    <property type="entry name" value="HTH_3"/>
    <property type="match status" value="1"/>
</dbReference>
<dbReference type="RefSeq" id="WP_274711824.1">
    <property type="nucleotide sequence ID" value="NZ_JAILSM010000145.1"/>
</dbReference>
<dbReference type="PROSITE" id="PS50943">
    <property type="entry name" value="HTH_CROC1"/>
    <property type="match status" value="1"/>
</dbReference>
<comment type="caution">
    <text evidence="2">The sequence shown here is derived from an EMBL/GenBank/DDBJ whole genome shotgun (WGS) entry which is preliminary data.</text>
</comment>
<dbReference type="InterPro" id="IPR001387">
    <property type="entry name" value="Cro/C1-type_HTH"/>
</dbReference>
<dbReference type="GO" id="GO:0003677">
    <property type="term" value="F:DNA binding"/>
    <property type="evidence" value="ECO:0007669"/>
    <property type="project" value="InterPro"/>
</dbReference>
<proteinExistence type="predicted"/>
<evidence type="ECO:0000313" key="2">
    <source>
        <dbReference type="EMBL" id="MDE1477580.1"/>
    </source>
</evidence>
<gene>
    <name evidence="2" type="ORF">KKJ01_04825</name>
</gene>
<dbReference type="CDD" id="cd00093">
    <property type="entry name" value="HTH_XRE"/>
    <property type="match status" value="1"/>
</dbReference>
<dbReference type="AlphaFoldDB" id="A0AAJ1MY38"/>
<dbReference type="Gene3D" id="1.10.260.40">
    <property type="entry name" value="lambda repressor-like DNA-binding domains"/>
    <property type="match status" value="1"/>
</dbReference>